<protein>
    <recommendedName>
        <fullName evidence="4">DUF4397 domain-containing protein</fullName>
    </recommendedName>
</protein>
<organism evidence="2 3">
    <name type="scientific">Sphingobacterium hotanense</name>
    <dbReference type="NCBI Taxonomy" id="649196"/>
    <lineage>
        <taxon>Bacteria</taxon>
        <taxon>Pseudomonadati</taxon>
        <taxon>Bacteroidota</taxon>
        <taxon>Sphingobacteriia</taxon>
        <taxon>Sphingobacteriales</taxon>
        <taxon>Sphingobacteriaceae</taxon>
        <taxon>Sphingobacterium</taxon>
    </lineage>
</organism>
<evidence type="ECO:0000313" key="2">
    <source>
        <dbReference type="EMBL" id="MDM1049431.1"/>
    </source>
</evidence>
<evidence type="ECO:0000313" key="3">
    <source>
        <dbReference type="Proteomes" id="UP001170954"/>
    </source>
</evidence>
<reference evidence="2" key="1">
    <citation type="submission" date="2020-06" db="EMBL/GenBank/DDBJ databases">
        <authorList>
            <person name="Dong N."/>
        </authorList>
    </citation>
    <scope>NUCLEOTIDE SEQUENCE</scope>
    <source>
        <strain evidence="2">R1692</strain>
    </source>
</reference>
<evidence type="ECO:0008006" key="4">
    <source>
        <dbReference type="Google" id="ProtNLM"/>
    </source>
</evidence>
<name>A0ABT7NQF4_9SPHI</name>
<dbReference type="EMBL" id="JACAGK010000046">
    <property type="protein sequence ID" value="MDM1049431.1"/>
    <property type="molecule type" value="Genomic_DNA"/>
</dbReference>
<keyword evidence="3" id="KW-1185">Reference proteome</keyword>
<dbReference type="PROSITE" id="PS51257">
    <property type="entry name" value="PROKAR_LIPOPROTEIN"/>
    <property type="match status" value="1"/>
</dbReference>
<feature type="signal peptide" evidence="1">
    <location>
        <begin position="1"/>
        <end position="23"/>
    </location>
</feature>
<reference evidence="2" key="2">
    <citation type="journal article" date="2022" name="Sci. Total Environ.">
        <title>Prevalence, transmission, and molecular epidemiology of tet(X)-positive bacteria among humans, animals, and environmental niches in China: An epidemiological, and genomic-based study.</title>
        <authorList>
            <person name="Dong N."/>
            <person name="Zeng Y."/>
            <person name="Cai C."/>
            <person name="Sun C."/>
            <person name="Lu J."/>
            <person name="Liu C."/>
            <person name="Zhou H."/>
            <person name="Sun Q."/>
            <person name="Shu L."/>
            <person name="Wang H."/>
            <person name="Wang Y."/>
            <person name="Wang S."/>
            <person name="Wu C."/>
            <person name="Chan E.W."/>
            <person name="Chen G."/>
            <person name="Shen Z."/>
            <person name="Chen S."/>
            <person name="Zhang R."/>
        </authorList>
    </citation>
    <scope>NUCLEOTIDE SEQUENCE</scope>
    <source>
        <strain evidence="2">R1692</strain>
    </source>
</reference>
<proteinExistence type="predicted"/>
<dbReference type="Proteomes" id="UP001170954">
    <property type="component" value="Unassembled WGS sequence"/>
</dbReference>
<sequence length="268" mass="29146">MKRNPLILLLTGIVMLFSVSCSKDDVGEDLANASHKNVTYTVAVALYRSAGARVYLSEQPFTTYDKFTPLKSLPVGAFKTGTDSVTFNVSEYVGKTLYAITLRKKLLSDGYYSIISTSKTQSPSLLKFTVKEGEPVSHVAMVISEPAAGTYTRDVAKLALTVKKGSTPVANREIYWYGAGNRLSDALIKNIETHYALTKGEVLQKLITKTNASGVANMNITIDERGVYGSGNNAQNFNENVFFVMEGGKVKVINIDMNALTVAKTLSI</sequence>
<evidence type="ECO:0000256" key="1">
    <source>
        <dbReference type="SAM" id="SignalP"/>
    </source>
</evidence>
<comment type="caution">
    <text evidence="2">The sequence shown here is derived from an EMBL/GenBank/DDBJ whole genome shotgun (WGS) entry which is preliminary data.</text>
</comment>
<keyword evidence="1" id="KW-0732">Signal</keyword>
<feature type="chain" id="PRO_5045722967" description="DUF4397 domain-containing protein" evidence="1">
    <location>
        <begin position="24"/>
        <end position="268"/>
    </location>
</feature>
<accession>A0ABT7NQF4</accession>
<gene>
    <name evidence="2" type="ORF">HX018_14405</name>
</gene>